<evidence type="ECO:0000313" key="3">
    <source>
        <dbReference type="EMBL" id="RLY02544.1"/>
    </source>
</evidence>
<dbReference type="InterPro" id="IPR050789">
    <property type="entry name" value="Diverse_Enzym_Activities"/>
</dbReference>
<evidence type="ECO:0000256" key="1">
    <source>
        <dbReference type="ARBA" id="ARBA00022801"/>
    </source>
</evidence>
<protein>
    <submittedName>
        <fullName evidence="3">Class A beta-lactamase-related serine hydrolase</fullName>
    </submittedName>
</protein>
<evidence type="ECO:0000259" key="2">
    <source>
        <dbReference type="Pfam" id="PF00144"/>
    </source>
</evidence>
<dbReference type="PANTHER" id="PTHR43283">
    <property type="entry name" value="BETA-LACTAMASE-RELATED"/>
    <property type="match status" value="1"/>
</dbReference>
<dbReference type="InterPro" id="IPR012338">
    <property type="entry name" value="Beta-lactam/transpept-like"/>
</dbReference>
<dbReference type="SUPFAM" id="SSF56601">
    <property type="entry name" value="beta-lactamase/transpeptidase-like"/>
    <property type="match status" value="1"/>
</dbReference>
<dbReference type="OrthoDB" id="9803467at2"/>
<dbReference type="AlphaFoldDB" id="A0A3L9DPI2"/>
<organism evidence="3 4">
    <name type="scientific">Streptococcus hillyeri</name>
    <dbReference type="NCBI Taxonomy" id="2282420"/>
    <lineage>
        <taxon>Bacteria</taxon>
        <taxon>Bacillati</taxon>
        <taxon>Bacillota</taxon>
        <taxon>Bacilli</taxon>
        <taxon>Lactobacillales</taxon>
        <taxon>Streptococcaceae</taxon>
        <taxon>Streptococcus</taxon>
    </lineage>
</organism>
<gene>
    <name evidence="3" type="ORF">EAF07_07440</name>
</gene>
<proteinExistence type="predicted"/>
<dbReference type="RefSeq" id="WP_121835950.1">
    <property type="nucleotide sequence ID" value="NZ_CP163513.1"/>
</dbReference>
<accession>A0A3L9DPI2</accession>
<dbReference type="PANTHER" id="PTHR43283:SF11">
    <property type="entry name" value="BETA-LACTAMASE-RELATED DOMAIN-CONTAINING PROTEIN"/>
    <property type="match status" value="1"/>
</dbReference>
<keyword evidence="1 3" id="KW-0378">Hydrolase</keyword>
<keyword evidence="4" id="KW-1185">Reference proteome</keyword>
<dbReference type="Proteomes" id="UP000279194">
    <property type="component" value="Unassembled WGS sequence"/>
</dbReference>
<sequence>MERILTKIHQQIADNLYHGASLAIYQNGMWSEHFLGTQDGQAPVFSGLTYDLASVSKVVGVSTICTFLLNSGAIQLDDPLVKHYPDFHDASVTLRQLLTHTTGIDPFIPNRDQLSEVELKEAINHITVTDNKDFLYTDINFLLLGFMLEEIYGSSLKTIFSQEIFEPWQMVETGFGPVKEAVPTVKGIHDGVVHDPKAKVFGYHAGSAGLFSTVKDLEIFCRHYLEDDFAENLWTNISLGNKPRSMGWNLDGDWIDHTGYTGPFVMVNRKTQTAVIFLTNRTFEYDDRPLWIAKRRKLRDVIKTSLTD</sequence>
<dbReference type="Gene3D" id="3.40.710.10">
    <property type="entry name" value="DD-peptidase/beta-lactamase superfamily"/>
    <property type="match status" value="1"/>
</dbReference>
<dbReference type="InterPro" id="IPR001466">
    <property type="entry name" value="Beta-lactam-related"/>
</dbReference>
<reference evidence="3 4" key="1">
    <citation type="submission" date="2018-10" db="EMBL/GenBank/DDBJ databases">
        <title>Streptococcus hillyeri sp. nov., isolated from equine tracheal sample.</title>
        <authorList>
            <person name="Macfadyen A.C."/>
            <person name="Waller A."/>
            <person name="Paterson G.K."/>
        </authorList>
    </citation>
    <scope>NUCLEOTIDE SEQUENCE [LARGE SCALE GENOMIC DNA]</scope>
    <source>
        <strain evidence="3 4">28462</strain>
    </source>
</reference>
<name>A0A3L9DPI2_9STRE</name>
<evidence type="ECO:0000313" key="4">
    <source>
        <dbReference type="Proteomes" id="UP000279194"/>
    </source>
</evidence>
<feature type="domain" description="Beta-lactamase-related" evidence="2">
    <location>
        <begin position="13"/>
        <end position="290"/>
    </location>
</feature>
<comment type="caution">
    <text evidence="3">The sequence shown here is derived from an EMBL/GenBank/DDBJ whole genome shotgun (WGS) entry which is preliminary data.</text>
</comment>
<dbReference type="GO" id="GO:0016787">
    <property type="term" value="F:hydrolase activity"/>
    <property type="evidence" value="ECO:0007669"/>
    <property type="project" value="UniProtKB-KW"/>
</dbReference>
<dbReference type="EMBL" id="RCVM01000014">
    <property type="protein sequence ID" value="RLY02544.1"/>
    <property type="molecule type" value="Genomic_DNA"/>
</dbReference>
<dbReference type="Pfam" id="PF00144">
    <property type="entry name" value="Beta-lactamase"/>
    <property type="match status" value="1"/>
</dbReference>